<evidence type="ECO:0000313" key="3">
    <source>
        <dbReference type="Proteomes" id="UP000594638"/>
    </source>
</evidence>
<feature type="compositionally biased region" description="Pro residues" evidence="1">
    <location>
        <begin position="62"/>
        <end position="74"/>
    </location>
</feature>
<accession>A0A8S0Q5T5</accession>
<name>A0A8S0Q5T5_OLEEU</name>
<evidence type="ECO:0000256" key="1">
    <source>
        <dbReference type="SAM" id="MobiDB-lite"/>
    </source>
</evidence>
<dbReference type="Proteomes" id="UP000594638">
    <property type="component" value="Unassembled WGS sequence"/>
</dbReference>
<proteinExistence type="predicted"/>
<dbReference type="EMBL" id="CACTIH010000978">
    <property type="protein sequence ID" value="CAA2962442.1"/>
    <property type="molecule type" value="Genomic_DNA"/>
</dbReference>
<organism evidence="2 3">
    <name type="scientific">Olea europaea subsp. europaea</name>
    <dbReference type="NCBI Taxonomy" id="158383"/>
    <lineage>
        <taxon>Eukaryota</taxon>
        <taxon>Viridiplantae</taxon>
        <taxon>Streptophyta</taxon>
        <taxon>Embryophyta</taxon>
        <taxon>Tracheophyta</taxon>
        <taxon>Spermatophyta</taxon>
        <taxon>Magnoliopsida</taxon>
        <taxon>eudicotyledons</taxon>
        <taxon>Gunneridae</taxon>
        <taxon>Pentapetalae</taxon>
        <taxon>asterids</taxon>
        <taxon>lamiids</taxon>
        <taxon>Lamiales</taxon>
        <taxon>Oleaceae</taxon>
        <taxon>Oleeae</taxon>
        <taxon>Olea</taxon>
    </lineage>
</organism>
<dbReference type="OrthoDB" id="1106148at2759"/>
<dbReference type="AlphaFoldDB" id="A0A8S0Q5T5"/>
<comment type="caution">
    <text evidence="2">The sequence shown here is derived from an EMBL/GenBank/DDBJ whole genome shotgun (WGS) entry which is preliminary data.</text>
</comment>
<evidence type="ECO:0000313" key="2">
    <source>
        <dbReference type="EMBL" id="CAA2962442.1"/>
    </source>
</evidence>
<feature type="region of interest" description="Disordered" evidence="1">
    <location>
        <begin position="47"/>
        <end position="80"/>
    </location>
</feature>
<gene>
    <name evidence="2" type="ORF">OLEA9_A114330</name>
</gene>
<feature type="region of interest" description="Disordered" evidence="1">
    <location>
        <begin position="1"/>
        <end position="24"/>
    </location>
</feature>
<reference evidence="2 3" key="1">
    <citation type="submission" date="2019-12" db="EMBL/GenBank/DDBJ databases">
        <authorList>
            <person name="Alioto T."/>
            <person name="Alioto T."/>
            <person name="Gomez Garrido J."/>
        </authorList>
    </citation>
    <scope>NUCLEOTIDE SEQUENCE [LARGE SCALE GENOMIC DNA]</scope>
</reference>
<sequence>MRQQTYRDPEEEENSSDYRTIVSGTGDYEEVAADWGRSKGEKCRPRWGNKMGVAQGRSECPSPCPAPSCNPPQPELTESHGRIESCSSSMAHRAMDAVMGPQTIQQGIVASEAAAPAPAAHSIAGSDACCVHSRAFQD</sequence>
<feature type="non-terminal residue" evidence="2">
    <location>
        <position position="138"/>
    </location>
</feature>
<dbReference type="Gramene" id="OE9A114330T1">
    <property type="protein sequence ID" value="OE9A114330C1"/>
    <property type="gene ID" value="OE9A114330"/>
</dbReference>
<protein>
    <submittedName>
        <fullName evidence="2">Uncharacterized protein</fullName>
    </submittedName>
</protein>
<keyword evidence="3" id="KW-1185">Reference proteome</keyword>